<keyword evidence="2" id="KW-1185">Reference proteome</keyword>
<evidence type="ECO:0000313" key="1">
    <source>
        <dbReference type="EMBL" id="GJU07095.1"/>
    </source>
</evidence>
<sequence length="107" mass="12094">MATILPRRSISTRPSRYLLSTLRHPTITMLQCVGPIQQTMLLLREIHIRGFMADALRDHDPVVARGHYGLGEGIKARLDRHKGRWVEELSSCPTDGANLLIQKLDDP</sequence>
<accession>A0ABQ5J3M7</accession>
<proteinExistence type="predicted"/>
<reference evidence="1" key="2">
    <citation type="submission" date="2022-01" db="EMBL/GenBank/DDBJ databases">
        <authorList>
            <person name="Yamashiro T."/>
            <person name="Shiraishi A."/>
            <person name="Satake H."/>
            <person name="Nakayama K."/>
        </authorList>
    </citation>
    <scope>NUCLEOTIDE SEQUENCE</scope>
</reference>
<name>A0ABQ5J3M7_9ASTR</name>
<comment type="caution">
    <text evidence="1">The sequence shown here is derived from an EMBL/GenBank/DDBJ whole genome shotgun (WGS) entry which is preliminary data.</text>
</comment>
<dbReference type="EMBL" id="BQNB010021505">
    <property type="protein sequence ID" value="GJU07095.1"/>
    <property type="molecule type" value="Genomic_DNA"/>
</dbReference>
<reference evidence="1" key="1">
    <citation type="journal article" date="2022" name="Int. J. Mol. Sci.">
        <title>Draft Genome of Tanacetum Coccineum: Genomic Comparison of Closely Related Tanacetum-Family Plants.</title>
        <authorList>
            <person name="Yamashiro T."/>
            <person name="Shiraishi A."/>
            <person name="Nakayama K."/>
            <person name="Satake H."/>
        </authorList>
    </citation>
    <scope>NUCLEOTIDE SEQUENCE</scope>
</reference>
<gene>
    <name evidence="1" type="ORF">Tco_1123525</name>
</gene>
<dbReference type="Proteomes" id="UP001151760">
    <property type="component" value="Unassembled WGS sequence"/>
</dbReference>
<organism evidence="1 2">
    <name type="scientific">Tanacetum coccineum</name>
    <dbReference type="NCBI Taxonomy" id="301880"/>
    <lineage>
        <taxon>Eukaryota</taxon>
        <taxon>Viridiplantae</taxon>
        <taxon>Streptophyta</taxon>
        <taxon>Embryophyta</taxon>
        <taxon>Tracheophyta</taxon>
        <taxon>Spermatophyta</taxon>
        <taxon>Magnoliopsida</taxon>
        <taxon>eudicotyledons</taxon>
        <taxon>Gunneridae</taxon>
        <taxon>Pentapetalae</taxon>
        <taxon>asterids</taxon>
        <taxon>campanulids</taxon>
        <taxon>Asterales</taxon>
        <taxon>Asteraceae</taxon>
        <taxon>Asteroideae</taxon>
        <taxon>Anthemideae</taxon>
        <taxon>Anthemidinae</taxon>
        <taxon>Tanacetum</taxon>
    </lineage>
</organism>
<evidence type="ECO:0000313" key="2">
    <source>
        <dbReference type="Proteomes" id="UP001151760"/>
    </source>
</evidence>
<protein>
    <submittedName>
        <fullName evidence="1">Uncharacterized protein</fullName>
    </submittedName>
</protein>